<dbReference type="STRING" id="50376.A0A517LDB3"/>
<evidence type="ECO:0000259" key="2">
    <source>
        <dbReference type="PROSITE" id="PS50076"/>
    </source>
</evidence>
<feature type="compositionally biased region" description="Basic and acidic residues" evidence="1">
    <location>
        <begin position="156"/>
        <end position="173"/>
    </location>
</feature>
<feature type="compositionally biased region" description="Basic and acidic residues" evidence="1">
    <location>
        <begin position="350"/>
        <end position="359"/>
    </location>
</feature>
<evidence type="ECO:0000313" key="4">
    <source>
        <dbReference type="Proteomes" id="UP000316270"/>
    </source>
</evidence>
<dbReference type="PROSITE" id="PS50076">
    <property type="entry name" value="DNAJ_2"/>
    <property type="match status" value="1"/>
</dbReference>
<dbReference type="InterPro" id="IPR001623">
    <property type="entry name" value="DnaJ_domain"/>
</dbReference>
<dbReference type="Pfam" id="PF00226">
    <property type="entry name" value="DnaJ"/>
    <property type="match status" value="1"/>
</dbReference>
<reference evidence="3 4" key="1">
    <citation type="submission" date="2019-07" db="EMBL/GenBank/DDBJ databases">
        <title>Finished genome of Venturia effusa.</title>
        <authorList>
            <person name="Young C.A."/>
            <person name="Cox M.P."/>
            <person name="Ganley A.R.D."/>
            <person name="David W.J."/>
        </authorList>
    </citation>
    <scope>NUCLEOTIDE SEQUENCE [LARGE SCALE GENOMIC DNA]</scope>
    <source>
        <strain evidence="4">albino</strain>
    </source>
</reference>
<dbReference type="SMART" id="SM00271">
    <property type="entry name" value="DnaJ"/>
    <property type="match status" value="1"/>
</dbReference>
<dbReference type="GO" id="GO:0051082">
    <property type="term" value="F:unfolded protein binding"/>
    <property type="evidence" value="ECO:0007669"/>
    <property type="project" value="TreeGrafter"/>
</dbReference>
<feature type="compositionally biased region" description="Low complexity" evidence="1">
    <location>
        <begin position="438"/>
        <end position="458"/>
    </location>
</feature>
<feature type="compositionally biased region" description="Basic and acidic residues" evidence="1">
    <location>
        <begin position="125"/>
        <end position="136"/>
    </location>
</feature>
<proteinExistence type="predicted"/>
<keyword evidence="4" id="KW-1185">Reference proteome</keyword>
<gene>
    <name evidence="3" type="ORF">FKW77_002044</name>
</gene>
<evidence type="ECO:0000313" key="3">
    <source>
        <dbReference type="EMBL" id="QDS73625.1"/>
    </source>
</evidence>
<dbReference type="AlphaFoldDB" id="A0A517LDB3"/>
<feature type="compositionally biased region" description="Polar residues" evidence="1">
    <location>
        <begin position="396"/>
        <end position="411"/>
    </location>
</feature>
<dbReference type="CDD" id="cd06257">
    <property type="entry name" value="DnaJ"/>
    <property type="match status" value="1"/>
</dbReference>
<feature type="compositionally biased region" description="Basic and acidic residues" evidence="1">
    <location>
        <begin position="275"/>
        <end position="316"/>
    </location>
</feature>
<dbReference type="Gene3D" id="1.10.287.110">
    <property type="entry name" value="DnaJ domain"/>
    <property type="match status" value="1"/>
</dbReference>
<dbReference type="EMBL" id="CP042194">
    <property type="protein sequence ID" value="QDS73625.1"/>
    <property type="molecule type" value="Genomic_DNA"/>
</dbReference>
<dbReference type="PRINTS" id="PR00625">
    <property type="entry name" value="JDOMAIN"/>
</dbReference>
<dbReference type="GO" id="GO:0005737">
    <property type="term" value="C:cytoplasm"/>
    <property type="evidence" value="ECO:0007669"/>
    <property type="project" value="TreeGrafter"/>
</dbReference>
<dbReference type="OrthoDB" id="10250354at2759"/>
<protein>
    <recommendedName>
        <fullName evidence="2">J domain-containing protein</fullName>
    </recommendedName>
</protein>
<sequence length="607" mass="68972">MDSPIPPDPYNALGLPKTATGDEIRKAYRKLALQLHPDKCKEESLKAQRTDEFHLVQQAYDIVGDEEKRSRYDAQVRLAELKRANLELRSQTSRAPGGYDVRTAAPRDASYATPTYATRGSTRGAYEEVRRERAYEYDPPSRPTTTRKASVYDEYLPPRREPVSRDRETERLRAKLQAQEQEAELRRKEKRREAEVRDSRSVKHDSRGAYVEEPRRAEPRAARPSLRREAAYEAPESASSTSRKMEDRQAAARRHMDRERAAARPSHNRMTSSRELPREYEVRRSAASTKDRVRESTRRTSPSKDDHRRSAEEAYERTTPPLKSHSSAPPIIEASRQAPHRSYTTQSNFDETRAQREKSPPSISRATTMPAPPRRKDATAPSLKHRHTEAIPPDSGYSSSTGTPAYTTSKSYAYPPQYEEKSSASPPRFRTVIAEPKSNSGSRRTRSPSPVRPSVSNTAAKMVNLDPQRYASSAAVPPGRKVYTYADPATPTVRPSMPASLASTREVPVVSDRSNRRSERDRGRTSDRDREPRSSFDEKPREKPREKLYGEQGAGLPRSYNQPTSFAPENINYAKRYGTGDVITGTGRSRDRFDVRPRIMRTQTYAY</sequence>
<accession>A0A517LDB3</accession>
<dbReference type="InterPro" id="IPR036869">
    <property type="entry name" value="J_dom_sf"/>
</dbReference>
<feature type="compositionally biased region" description="Low complexity" evidence="1">
    <location>
        <begin position="232"/>
        <end position="242"/>
    </location>
</feature>
<name>A0A517LDB3_9PEZI</name>
<dbReference type="Proteomes" id="UP000316270">
    <property type="component" value="Chromosome 10"/>
</dbReference>
<feature type="region of interest" description="Disordered" evidence="1">
    <location>
        <begin position="86"/>
        <end position="566"/>
    </location>
</feature>
<dbReference type="SUPFAM" id="SSF46565">
    <property type="entry name" value="Chaperone J-domain"/>
    <property type="match status" value="1"/>
</dbReference>
<feature type="compositionally biased region" description="Basic and acidic residues" evidence="1">
    <location>
        <begin position="183"/>
        <end position="231"/>
    </location>
</feature>
<dbReference type="PANTHER" id="PTHR43096">
    <property type="entry name" value="DNAJ HOMOLOG 1, MITOCHONDRIAL-RELATED"/>
    <property type="match status" value="1"/>
</dbReference>
<dbReference type="GO" id="GO:0042026">
    <property type="term" value="P:protein refolding"/>
    <property type="evidence" value="ECO:0007669"/>
    <property type="project" value="TreeGrafter"/>
</dbReference>
<feature type="compositionally biased region" description="Basic and acidic residues" evidence="1">
    <location>
        <begin position="513"/>
        <end position="549"/>
    </location>
</feature>
<feature type="domain" description="J" evidence="2">
    <location>
        <begin position="8"/>
        <end position="76"/>
    </location>
</feature>
<feature type="compositionally biased region" description="Polar residues" evidence="1">
    <location>
        <begin position="112"/>
        <end position="121"/>
    </location>
</feature>
<organism evidence="3 4">
    <name type="scientific">Venturia effusa</name>
    <dbReference type="NCBI Taxonomy" id="50376"/>
    <lineage>
        <taxon>Eukaryota</taxon>
        <taxon>Fungi</taxon>
        <taxon>Dikarya</taxon>
        <taxon>Ascomycota</taxon>
        <taxon>Pezizomycotina</taxon>
        <taxon>Dothideomycetes</taxon>
        <taxon>Pleosporomycetidae</taxon>
        <taxon>Venturiales</taxon>
        <taxon>Venturiaceae</taxon>
        <taxon>Venturia</taxon>
    </lineage>
</organism>
<dbReference type="PANTHER" id="PTHR43096:SF10">
    <property type="entry name" value="CHAPERONE PROTEIN DNAJ A6, CHLOROPLASTIC"/>
    <property type="match status" value="1"/>
</dbReference>
<evidence type="ECO:0000256" key="1">
    <source>
        <dbReference type="SAM" id="MobiDB-lite"/>
    </source>
</evidence>
<feature type="compositionally biased region" description="Basic and acidic residues" evidence="1">
    <location>
        <begin position="243"/>
        <end position="262"/>
    </location>
</feature>